<gene>
    <name evidence="1" type="ORF">Dsin_028260</name>
</gene>
<evidence type="ECO:0000313" key="1">
    <source>
        <dbReference type="EMBL" id="KAK3188699.1"/>
    </source>
</evidence>
<name>A0AAD9ZQT6_9ROSI</name>
<dbReference type="Proteomes" id="UP001281410">
    <property type="component" value="Unassembled WGS sequence"/>
</dbReference>
<dbReference type="AlphaFoldDB" id="A0AAD9ZQT6"/>
<evidence type="ECO:0000313" key="2">
    <source>
        <dbReference type="Proteomes" id="UP001281410"/>
    </source>
</evidence>
<proteinExistence type="predicted"/>
<accession>A0AAD9ZQT6</accession>
<organism evidence="1 2">
    <name type="scientific">Dipteronia sinensis</name>
    <dbReference type="NCBI Taxonomy" id="43782"/>
    <lineage>
        <taxon>Eukaryota</taxon>
        <taxon>Viridiplantae</taxon>
        <taxon>Streptophyta</taxon>
        <taxon>Embryophyta</taxon>
        <taxon>Tracheophyta</taxon>
        <taxon>Spermatophyta</taxon>
        <taxon>Magnoliopsida</taxon>
        <taxon>eudicotyledons</taxon>
        <taxon>Gunneridae</taxon>
        <taxon>Pentapetalae</taxon>
        <taxon>rosids</taxon>
        <taxon>malvids</taxon>
        <taxon>Sapindales</taxon>
        <taxon>Sapindaceae</taxon>
        <taxon>Hippocastanoideae</taxon>
        <taxon>Acereae</taxon>
        <taxon>Dipteronia</taxon>
    </lineage>
</organism>
<keyword evidence="2" id="KW-1185">Reference proteome</keyword>
<reference evidence="1" key="1">
    <citation type="journal article" date="2023" name="Plant J.">
        <title>Genome sequences and population genomics provide insights into the demographic history, inbreeding, and mutation load of two 'living fossil' tree species of Dipteronia.</title>
        <authorList>
            <person name="Feng Y."/>
            <person name="Comes H.P."/>
            <person name="Chen J."/>
            <person name="Zhu S."/>
            <person name="Lu R."/>
            <person name="Zhang X."/>
            <person name="Li P."/>
            <person name="Qiu J."/>
            <person name="Olsen K.M."/>
            <person name="Qiu Y."/>
        </authorList>
    </citation>
    <scope>NUCLEOTIDE SEQUENCE</scope>
    <source>
        <strain evidence="1">NBL</strain>
    </source>
</reference>
<sequence>MIAAFELVEEKFKTLPPPDFTLNEWLSLLINSGRFYEQGGYERIRCDRNLDQDFENRIIPFASVAPINPLCYLNNNETILVRLPKNNLMFWDTGDEEFNNGKIGCIQGDRSVENVYGRNLISLNHINGFTTEDIDNSFLFYI</sequence>
<comment type="caution">
    <text evidence="1">The sequence shown here is derived from an EMBL/GenBank/DDBJ whole genome shotgun (WGS) entry which is preliminary data.</text>
</comment>
<dbReference type="EMBL" id="JANJYJ010000009">
    <property type="protein sequence ID" value="KAK3188699.1"/>
    <property type="molecule type" value="Genomic_DNA"/>
</dbReference>
<protein>
    <submittedName>
        <fullName evidence="1">Uncharacterized protein</fullName>
    </submittedName>
</protein>